<name>A0A4P6Y9J3_9FLAO</name>
<sequence length="75" mass="8619">MKTLNLTTLIILGCLFLSCSPKTEKTRPIPEPQYINNTQNYKLDDDELLRRKRKNSLIKAQPLKTKLKKSSATTN</sequence>
<dbReference type="EMBL" id="CP037933">
    <property type="protein sequence ID" value="QBN19659.1"/>
    <property type="molecule type" value="Genomic_DNA"/>
</dbReference>
<evidence type="ECO:0000313" key="2">
    <source>
        <dbReference type="Proteomes" id="UP000291124"/>
    </source>
</evidence>
<dbReference type="AlphaFoldDB" id="A0A4P6Y9J3"/>
<evidence type="ECO:0008006" key="3">
    <source>
        <dbReference type="Google" id="ProtNLM"/>
    </source>
</evidence>
<dbReference type="RefSeq" id="WP_133277175.1">
    <property type="nucleotide sequence ID" value="NZ_CP037933.1"/>
</dbReference>
<dbReference type="KEGG" id="fnk:E1750_12885"/>
<proteinExistence type="predicted"/>
<protein>
    <recommendedName>
        <fullName evidence="3">Lipoprotein</fullName>
    </recommendedName>
</protein>
<accession>A0A4P6Y9J3</accession>
<gene>
    <name evidence="1" type="ORF">E1750_12885</name>
</gene>
<dbReference type="PROSITE" id="PS51257">
    <property type="entry name" value="PROKAR_LIPOPROTEIN"/>
    <property type="match status" value="1"/>
</dbReference>
<reference evidence="2" key="1">
    <citation type="submission" date="2019-03" db="EMBL/GenBank/DDBJ databases">
        <title>Flavobacterium sp.</title>
        <authorList>
            <person name="Kim H."/>
        </authorList>
    </citation>
    <scope>NUCLEOTIDE SEQUENCE [LARGE SCALE GENOMIC DNA]</scope>
    <source>
        <strain evidence="2">GS13</strain>
    </source>
</reference>
<dbReference type="Proteomes" id="UP000291124">
    <property type="component" value="Chromosome"/>
</dbReference>
<keyword evidence="2" id="KW-1185">Reference proteome</keyword>
<organism evidence="1 2">
    <name type="scientific">Flavobacterium nackdongense</name>
    <dbReference type="NCBI Taxonomy" id="2547394"/>
    <lineage>
        <taxon>Bacteria</taxon>
        <taxon>Pseudomonadati</taxon>
        <taxon>Bacteroidota</taxon>
        <taxon>Flavobacteriia</taxon>
        <taxon>Flavobacteriales</taxon>
        <taxon>Flavobacteriaceae</taxon>
        <taxon>Flavobacterium</taxon>
    </lineage>
</organism>
<evidence type="ECO:0000313" key="1">
    <source>
        <dbReference type="EMBL" id="QBN19659.1"/>
    </source>
</evidence>